<dbReference type="EMBL" id="CP062175">
    <property type="protein sequence ID" value="WXK37986.1"/>
    <property type="molecule type" value="Genomic_DNA"/>
</dbReference>
<keyword evidence="7" id="KW-1185">Reference proteome</keyword>
<feature type="region of interest" description="Disordered" evidence="4">
    <location>
        <begin position="1"/>
        <end position="27"/>
    </location>
</feature>
<keyword evidence="6" id="KW-0614">Plasmid</keyword>
<proteinExistence type="predicted"/>
<dbReference type="PANTHER" id="PTHR10696:SF56">
    <property type="entry name" value="TAUD_TFDA-LIKE DOMAIN-CONTAINING PROTEIN"/>
    <property type="match status" value="1"/>
</dbReference>
<evidence type="ECO:0000259" key="5">
    <source>
        <dbReference type="Pfam" id="PF02668"/>
    </source>
</evidence>
<dbReference type="Pfam" id="PF02668">
    <property type="entry name" value="TauD"/>
    <property type="match status" value="1"/>
</dbReference>
<sequence length="415" mass="47305">MENQYKGVTTRALRDDERAISSSEPQTPLVIEPLHSKNRNFLKRFMRENSCQIISDIERYGAVLFRGFDIHSAADFEEQVLSIQGMRGMSEFMMSEPGRITVSGTRHVIHPNVNFKTGGTLDPVGGIHSESYYVPDVPRFISFFCEKPPLLGGETGLFDICKIYNDLPERLKEKLEQQRYLAGIFSIWQIAKRYDLPYEVAKDFCEKIDMSIVDYHGDQYAFMYKPSVAEHPTTKEKSIIIHFAGELNGHGLTKELIRQFSSDYASFKWCIHRLVWSFPYIRKNLFALRHPIIVLTCGGRLMGRVFDSSSNVIPSRETDNLRVGNVFEKEDIQLIAKLMRKYHSSFPWKRGDFIIIDNLKLAHAGMPGLGSRIIKVLMCNPLNMTYGKNSSGLYKAEEAAETRGAEVIKCSSACV</sequence>
<accession>A0ABZ2PW55</accession>
<evidence type="ECO:0000256" key="3">
    <source>
        <dbReference type="ARBA" id="ARBA00023194"/>
    </source>
</evidence>
<keyword evidence="6" id="KW-0223">Dioxygenase</keyword>
<comment type="cofactor">
    <cofactor evidence="1">
        <name>Fe(2+)</name>
        <dbReference type="ChEBI" id="CHEBI:29033"/>
    </cofactor>
</comment>
<dbReference type="SUPFAM" id="SSF51197">
    <property type="entry name" value="Clavaminate synthase-like"/>
    <property type="match status" value="1"/>
</dbReference>
<keyword evidence="2" id="KW-0560">Oxidoreductase</keyword>
<evidence type="ECO:0000313" key="7">
    <source>
        <dbReference type="Proteomes" id="UP001493153"/>
    </source>
</evidence>
<reference evidence="6 7" key="1">
    <citation type="submission" date="2020-09" db="EMBL/GenBank/DDBJ databases">
        <title>Genome sequences of Mycetohabitans spp.</title>
        <authorList>
            <person name="Carter M.E."/>
            <person name="Carpenter S.C.D."/>
            <person name="Bogdanove A.J."/>
        </authorList>
    </citation>
    <scope>NUCLEOTIDE SEQUENCE [LARGE SCALE GENOMIC DNA]</scope>
    <source>
        <strain evidence="6 7">B12</strain>
        <plasmid evidence="6 7">megaplasmid</plasmid>
    </source>
</reference>
<protein>
    <submittedName>
        <fullName evidence="6">TauD/TfdA family dioxygenase</fullName>
    </submittedName>
</protein>
<evidence type="ECO:0000256" key="4">
    <source>
        <dbReference type="SAM" id="MobiDB-lite"/>
    </source>
</evidence>
<dbReference type="InterPro" id="IPR003819">
    <property type="entry name" value="TauD/TfdA-like"/>
</dbReference>
<feature type="domain" description="TauD/TfdA-like" evidence="5">
    <location>
        <begin position="53"/>
        <end position="181"/>
    </location>
</feature>
<dbReference type="InterPro" id="IPR042098">
    <property type="entry name" value="TauD-like_sf"/>
</dbReference>
<evidence type="ECO:0000256" key="1">
    <source>
        <dbReference type="ARBA" id="ARBA00001954"/>
    </source>
</evidence>
<dbReference type="RefSeq" id="WP_338910502.1">
    <property type="nucleotide sequence ID" value="NZ_CP062175.1"/>
</dbReference>
<dbReference type="Gene3D" id="3.60.130.10">
    <property type="entry name" value="Clavaminate synthase-like"/>
    <property type="match status" value="1"/>
</dbReference>
<name>A0ABZ2PW55_9BURK</name>
<gene>
    <name evidence="6" type="ORF">IHE29_01145</name>
</gene>
<geneLocation type="plasmid" evidence="6 7">
    <name>megaplasmid</name>
</geneLocation>
<evidence type="ECO:0000313" key="6">
    <source>
        <dbReference type="EMBL" id="WXK37986.1"/>
    </source>
</evidence>
<dbReference type="Proteomes" id="UP001493153">
    <property type="component" value="Plasmid megaplasmid"/>
</dbReference>
<dbReference type="InterPro" id="IPR050411">
    <property type="entry name" value="AlphaKG_dependent_hydroxylases"/>
</dbReference>
<organism evidence="6 7">
    <name type="scientific">Mycetohabitans rhizoxinica</name>
    <dbReference type="NCBI Taxonomy" id="412963"/>
    <lineage>
        <taxon>Bacteria</taxon>
        <taxon>Pseudomonadati</taxon>
        <taxon>Pseudomonadota</taxon>
        <taxon>Betaproteobacteria</taxon>
        <taxon>Burkholderiales</taxon>
        <taxon>Burkholderiaceae</taxon>
        <taxon>Mycetohabitans</taxon>
    </lineage>
</organism>
<evidence type="ECO:0000256" key="2">
    <source>
        <dbReference type="ARBA" id="ARBA00023002"/>
    </source>
</evidence>
<dbReference type="PANTHER" id="PTHR10696">
    <property type="entry name" value="GAMMA-BUTYROBETAINE HYDROXYLASE-RELATED"/>
    <property type="match status" value="1"/>
</dbReference>
<keyword evidence="3" id="KW-0045">Antibiotic biosynthesis</keyword>
<dbReference type="GO" id="GO:0051213">
    <property type="term" value="F:dioxygenase activity"/>
    <property type="evidence" value="ECO:0007669"/>
    <property type="project" value="UniProtKB-KW"/>
</dbReference>